<dbReference type="GeneID" id="28728714"/>
<feature type="region of interest" description="Disordered" evidence="1">
    <location>
        <begin position="1"/>
        <end position="119"/>
    </location>
</feature>
<feature type="region of interest" description="Disordered" evidence="1">
    <location>
        <begin position="180"/>
        <end position="461"/>
    </location>
</feature>
<feature type="compositionally biased region" description="Low complexity" evidence="1">
    <location>
        <begin position="286"/>
        <end position="301"/>
    </location>
</feature>
<dbReference type="InterPro" id="IPR000904">
    <property type="entry name" value="Sec7_dom"/>
</dbReference>
<feature type="compositionally biased region" description="Low complexity" evidence="1">
    <location>
        <begin position="102"/>
        <end position="115"/>
    </location>
</feature>
<dbReference type="GO" id="GO:0032012">
    <property type="term" value="P:regulation of ARF protein signal transduction"/>
    <property type="evidence" value="ECO:0007669"/>
    <property type="project" value="InterPro"/>
</dbReference>
<comment type="caution">
    <text evidence="3">The sequence shown here is derived from an EMBL/GenBank/DDBJ whole genome shotgun (WGS) entry which is preliminary data.</text>
</comment>
<dbReference type="InterPro" id="IPR023394">
    <property type="entry name" value="Sec7_C_sf"/>
</dbReference>
<gene>
    <name evidence="3" type="ORF">Malapachy_2347</name>
</gene>
<feature type="compositionally biased region" description="Low complexity" evidence="1">
    <location>
        <begin position="397"/>
        <end position="414"/>
    </location>
</feature>
<feature type="compositionally biased region" description="Pro residues" evidence="1">
    <location>
        <begin position="260"/>
        <end position="270"/>
    </location>
</feature>
<sequence length="1158" mass="124901">MAMRVDAQANPTAGGLSTPQAAPTASTPLAPSSTRLHAVARLRRAASQREIRAASPRSTPHADGHASPSAPVPTPSVLPSSAVPSPPPRPTSGPLEGRAEATEPTTTAPTTTFTPLPSLEQLRQRILQERKRNGLSRSASASATSRMARAYTMQKLLGATTPVPYHDMFAFVRSVNEAHSGMDPDTSLRSEGSQENPSELEPEAPSADVAVDGLRPSPSRDPKRATLMRSVSARDVARLRMFRKIDKRRDRDASETRPAMPAPAPAPAPTSPRASDTGNATVSVFSDDSSSQARDSASTSSWRLSLYDYDRASPTKPPATTAAVSPPSQISKASRLESFPDPGDSRVVGLGVSMPSSATLAPHRVSSDGLAARTPNASATRIVQRGSNSSTRSISGRTAVRTASPSSSAPSSPHRSPRRPPSGTTRSPLHSATSPRLREPESGSALAYLSPTLPTPPTPVTPMVPVPLPMWRSASESIPSGVPAPALPVALSAEVPRVSPGLTTDAAWAASSGERPRSKPLPRLPEPTSTWPQAETSLEAPLHRRTASVSSAMHDETEEEKKEARVVRLFGSLRRKTSRRGLAALRRAQKENEVASLASLVLLGESNEALIHEKVVTLPLTPAALMRWNQTLTRPVRHVLSQFPADIPLILALEPPRRLLRVIPLLQAAGDEYVKLRYVLVFSDVIVLAKPAITPTENESLSEYMLRKLQSLPDLGEACTPFAVLDLASTTLEEHSSHSEEEIQALLCWHGPALETDFDATMTRLAQHAMPPTTQAQLLFACPTLDRRAVSRFLYRHADVLEAYVAQHKTSGVPLDWALRAMLLDVCWPADRRTFDGLLHAFAVHWYAYHATEPTSLTLDLVHQLTLSLMALNDAWHNTSGLFAPTGTQTSLDTFMARCRAFDPGRVLRDQELSTMYMSIRTSPLLPPSTDEEALRTISFDPAPLSTGLAPGMPSAPIRVRIEAPDPELRVRLVGRGLYIDPPVLSFAHAAEAECTICPTTPGPHDVVLIRTGRHAPLYAGHVPRPGWQALPRHWSVLPESGASRPTVSLVHTSPLHGQRHTSTFYMTNSTSARHISTLLQTSIDAAQAHARSLSQAELDIRSLGMLVLDAALLTDDTNDARRRPRPRVGTGLEIVRTTRECSLLPYVLGVTSTPAQP</sequence>
<reference evidence="3 4" key="1">
    <citation type="submission" date="2015-07" db="EMBL/GenBank/DDBJ databases">
        <title>Draft Genome Sequence of Malassezia furfur CBS1878 and Malassezia pachydermatis CBS1879.</title>
        <authorList>
            <person name="Triana S."/>
            <person name="Ohm R."/>
            <person name="Gonzalez A."/>
            <person name="DeCock H."/>
            <person name="Restrepo S."/>
            <person name="Celis A."/>
        </authorList>
    </citation>
    <scope>NUCLEOTIDE SEQUENCE [LARGE SCALE GENOMIC DNA]</scope>
    <source>
        <strain evidence="3 4">CBS 1879</strain>
    </source>
</reference>
<feature type="compositionally biased region" description="Polar residues" evidence="1">
    <location>
        <begin position="375"/>
        <end position="396"/>
    </location>
</feature>
<feature type="compositionally biased region" description="Low complexity" evidence="1">
    <location>
        <begin position="16"/>
        <end position="37"/>
    </location>
</feature>
<evidence type="ECO:0000313" key="3">
    <source>
        <dbReference type="EMBL" id="KOS15665.1"/>
    </source>
</evidence>
<organism evidence="3 4">
    <name type="scientific">Malassezia pachydermatis</name>
    <dbReference type="NCBI Taxonomy" id="77020"/>
    <lineage>
        <taxon>Eukaryota</taxon>
        <taxon>Fungi</taxon>
        <taxon>Dikarya</taxon>
        <taxon>Basidiomycota</taxon>
        <taxon>Ustilaginomycotina</taxon>
        <taxon>Malasseziomycetes</taxon>
        <taxon>Malasseziales</taxon>
        <taxon>Malasseziaceae</taxon>
        <taxon>Malassezia</taxon>
    </lineage>
</organism>
<dbReference type="STRING" id="77020.A0A0M9VQL2"/>
<dbReference type="InterPro" id="IPR035999">
    <property type="entry name" value="Sec7_dom_sf"/>
</dbReference>
<dbReference type="OrthoDB" id="430364at2759"/>
<dbReference type="Gene3D" id="1.10.1000.11">
    <property type="entry name" value="Arf Nucleotide-binding Site Opener,domain 2"/>
    <property type="match status" value="1"/>
</dbReference>
<dbReference type="EMBL" id="LGAV01000002">
    <property type="protein sequence ID" value="KOS15665.1"/>
    <property type="molecule type" value="Genomic_DNA"/>
</dbReference>
<dbReference type="Pfam" id="PF01369">
    <property type="entry name" value="Sec7"/>
    <property type="match status" value="1"/>
</dbReference>
<feature type="compositionally biased region" description="Polar residues" evidence="1">
    <location>
        <begin position="527"/>
        <end position="536"/>
    </location>
</feature>
<feature type="domain" description="SEC7" evidence="2">
    <location>
        <begin position="740"/>
        <end position="923"/>
    </location>
</feature>
<proteinExistence type="predicted"/>
<evidence type="ECO:0000259" key="2">
    <source>
        <dbReference type="PROSITE" id="PS50190"/>
    </source>
</evidence>
<dbReference type="SUPFAM" id="SSF48425">
    <property type="entry name" value="Sec7 domain"/>
    <property type="match status" value="1"/>
</dbReference>
<dbReference type="SMART" id="SM00222">
    <property type="entry name" value="Sec7"/>
    <property type="match status" value="1"/>
</dbReference>
<dbReference type="RefSeq" id="XP_017993297.1">
    <property type="nucleotide sequence ID" value="XM_018136839.1"/>
</dbReference>
<name>A0A0M9VQL2_9BASI</name>
<feature type="compositionally biased region" description="Basic and acidic residues" evidence="1">
    <location>
        <begin position="235"/>
        <end position="255"/>
    </location>
</feature>
<feature type="compositionally biased region" description="Low complexity" evidence="1">
    <location>
        <begin position="314"/>
        <end position="328"/>
    </location>
</feature>
<dbReference type="Proteomes" id="UP000037751">
    <property type="component" value="Unassembled WGS sequence"/>
</dbReference>
<evidence type="ECO:0000313" key="4">
    <source>
        <dbReference type="Proteomes" id="UP000037751"/>
    </source>
</evidence>
<feature type="region of interest" description="Disordered" evidence="1">
    <location>
        <begin position="507"/>
        <end position="560"/>
    </location>
</feature>
<accession>A0A0M9VQL2</accession>
<dbReference type="PROSITE" id="PS50190">
    <property type="entry name" value="SEC7"/>
    <property type="match status" value="1"/>
</dbReference>
<dbReference type="AlphaFoldDB" id="A0A0M9VQL2"/>
<keyword evidence="4" id="KW-1185">Reference proteome</keyword>
<evidence type="ECO:0000256" key="1">
    <source>
        <dbReference type="SAM" id="MobiDB-lite"/>
    </source>
</evidence>
<dbReference type="GO" id="GO:0005085">
    <property type="term" value="F:guanyl-nucleotide exchange factor activity"/>
    <property type="evidence" value="ECO:0007669"/>
    <property type="project" value="InterPro"/>
</dbReference>
<protein>
    <submittedName>
        <fullName evidence="3">Guanine nucleotide exchange factor</fullName>
    </submittedName>
</protein>
<dbReference type="VEuPathDB" id="FungiDB:Malapachy_2347"/>